<name>W6YZV1_COCMI</name>
<dbReference type="GeneID" id="19128978"/>
<sequence length="276" mass="31139">MAHEHSSTRLVWSDLWQEKPVLYTTLKFTTIINNTLLSLLLIAVYSVVYDTFCFWVTRRTRQKYHYQIADSTTGNPVAKPLSKLVRNTHGSPMTVATKAILHSAPFACVQYMTSQSIIHIARWIASVSMTNKNMKRRCSRLLDRGIECSAVLRYYTPLNVAAAAILLCIIRGFQLHVQSPKRRVQDINYSPGFLKFLSTCRHIAQMILALPIAVVHMYTHISTETPWKYLKLLIFQASASWAIFVAGNLICLLAALPDFQGTMEALEESGITGSRG</sequence>
<keyword evidence="1" id="KW-1133">Transmembrane helix</keyword>
<gene>
    <name evidence="2" type="ORF">COCMIDRAFT_97050</name>
</gene>
<dbReference type="RefSeq" id="XP_007688591.1">
    <property type="nucleotide sequence ID" value="XM_007690401.1"/>
</dbReference>
<dbReference type="KEGG" id="bor:COCMIDRAFT_97050"/>
<organism evidence="2 3">
    <name type="scientific">Bipolaris oryzae ATCC 44560</name>
    <dbReference type="NCBI Taxonomy" id="930090"/>
    <lineage>
        <taxon>Eukaryota</taxon>
        <taxon>Fungi</taxon>
        <taxon>Dikarya</taxon>
        <taxon>Ascomycota</taxon>
        <taxon>Pezizomycotina</taxon>
        <taxon>Dothideomycetes</taxon>
        <taxon>Pleosporomycetidae</taxon>
        <taxon>Pleosporales</taxon>
        <taxon>Pleosporineae</taxon>
        <taxon>Pleosporaceae</taxon>
        <taxon>Bipolaris</taxon>
    </lineage>
</organism>
<feature type="transmembrane region" description="Helical" evidence="1">
    <location>
        <begin position="36"/>
        <end position="57"/>
    </location>
</feature>
<accession>W6YZV1</accession>
<feature type="transmembrane region" description="Helical" evidence="1">
    <location>
        <begin position="203"/>
        <end position="221"/>
    </location>
</feature>
<dbReference type="OrthoDB" id="3682837at2759"/>
<dbReference type="AlphaFoldDB" id="W6YZV1"/>
<dbReference type="HOGENOM" id="CLU_1008286_0_0_1"/>
<feature type="transmembrane region" description="Helical" evidence="1">
    <location>
        <begin position="154"/>
        <end position="173"/>
    </location>
</feature>
<keyword evidence="1" id="KW-0472">Membrane</keyword>
<dbReference type="Proteomes" id="UP000054032">
    <property type="component" value="Unassembled WGS sequence"/>
</dbReference>
<reference evidence="2 3" key="1">
    <citation type="journal article" date="2013" name="PLoS Genet.">
        <title>Comparative genome structure, secondary metabolite, and effector coding capacity across Cochliobolus pathogens.</title>
        <authorList>
            <person name="Condon B.J."/>
            <person name="Leng Y."/>
            <person name="Wu D."/>
            <person name="Bushley K.E."/>
            <person name="Ohm R.A."/>
            <person name="Otillar R."/>
            <person name="Martin J."/>
            <person name="Schackwitz W."/>
            <person name="Grimwood J."/>
            <person name="MohdZainudin N."/>
            <person name="Xue C."/>
            <person name="Wang R."/>
            <person name="Manning V.A."/>
            <person name="Dhillon B."/>
            <person name="Tu Z.J."/>
            <person name="Steffenson B.J."/>
            <person name="Salamov A."/>
            <person name="Sun H."/>
            <person name="Lowry S."/>
            <person name="LaButti K."/>
            <person name="Han J."/>
            <person name="Copeland A."/>
            <person name="Lindquist E."/>
            <person name="Barry K."/>
            <person name="Schmutz J."/>
            <person name="Baker S.E."/>
            <person name="Ciuffetti L.M."/>
            <person name="Grigoriev I.V."/>
            <person name="Zhong S."/>
            <person name="Turgeon B.G."/>
        </authorList>
    </citation>
    <scope>NUCLEOTIDE SEQUENCE [LARGE SCALE GENOMIC DNA]</scope>
    <source>
        <strain evidence="2 3">ATCC 44560</strain>
    </source>
</reference>
<keyword evidence="1" id="KW-0812">Transmembrane</keyword>
<evidence type="ECO:0000256" key="1">
    <source>
        <dbReference type="SAM" id="Phobius"/>
    </source>
</evidence>
<dbReference type="EMBL" id="KI963995">
    <property type="protein sequence ID" value="EUC44872.1"/>
    <property type="molecule type" value="Genomic_DNA"/>
</dbReference>
<feature type="transmembrane region" description="Helical" evidence="1">
    <location>
        <begin position="233"/>
        <end position="256"/>
    </location>
</feature>
<keyword evidence="3" id="KW-1185">Reference proteome</keyword>
<protein>
    <submittedName>
        <fullName evidence="2">Uncharacterized protein</fullName>
    </submittedName>
</protein>
<evidence type="ECO:0000313" key="2">
    <source>
        <dbReference type="EMBL" id="EUC44872.1"/>
    </source>
</evidence>
<evidence type="ECO:0000313" key="3">
    <source>
        <dbReference type="Proteomes" id="UP000054032"/>
    </source>
</evidence>
<proteinExistence type="predicted"/>